<sequence length="188" mass="21668">MGLHKNSGSYRLLRSLAIGSGVIAVSLIAPAGVAIAAQEAIAGYFRKKRLARARFLRDLKHLQNRKLVRYRELGGGEVEIAITKQGKEVALRYDIDTVKLKRPSRWDGKWRLIIFDIPSDKKQAREAFRKKLSELGVYPLQKSVFLTPYPCEKEIEFIATIFEIRQYILLLYVSAFEGEEKFRHRFNL</sequence>
<dbReference type="Gene3D" id="3.30.70.2650">
    <property type="match status" value="1"/>
</dbReference>
<accession>A0A1G2CCK9</accession>
<name>A0A1G2CCK9_9BACT</name>
<dbReference type="Pfam" id="PF20803">
    <property type="entry name" value="PaaX_M"/>
    <property type="match status" value="1"/>
</dbReference>
<evidence type="ECO:0000313" key="3">
    <source>
        <dbReference type="Proteomes" id="UP000178880"/>
    </source>
</evidence>
<dbReference type="Proteomes" id="UP000178880">
    <property type="component" value="Unassembled WGS sequence"/>
</dbReference>
<evidence type="ECO:0000313" key="2">
    <source>
        <dbReference type="EMBL" id="OGY99118.1"/>
    </source>
</evidence>
<protein>
    <recommendedName>
        <fullName evidence="1">Transcriptional repressor PaaX-like central Cas2-like domain-containing protein</fullName>
    </recommendedName>
</protein>
<dbReference type="EMBL" id="MHLA01000021">
    <property type="protein sequence ID" value="OGY99118.1"/>
    <property type="molecule type" value="Genomic_DNA"/>
</dbReference>
<reference evidence="2 3" key="1">
    <citation type="journal article" date="2016" name="Nat. Commun.">
        <title>Thousands of microbial genomes shed light on interconnected biogeochemical processes in an aquifer system.</title>
        <authorList>
            <person name="Anantharaman K."/>
            <person name="Brown C.T."/>
            <person name="Hug L.A."/>
            <person name="Sharon I."/>
            <person name="Castelle C.J."/>
            <person name="Probst A.J."/>
            <person name="Thomas B.C."/>
            <person name="Singh A."/>
            <person name="Wilkins M.J."/>
            <person name="Karaoz U."/>
            <person name="Brodie E.L."/>
            <person name="Williams K.H."/>
            <person name="Hubbard S.S."/>
            <person name="Banfield J.F."/>
        </authorList>
    </citation>
    <scope>NUCLEOTIDE SEQUENCE [LARGE SCALE GENOMIC DNA]</scope>
</reference>
<feature type="domain" description="Transcriptional repressor PaaX-like central Cas2-like" evidence="1">
    <location>
        <begin position="104"/>
        <end position="178"/>
    </location>
</feature>
<organism evidence="2 3">
    <name type="scientific">Candidatus Liptonbacteria bacterium RIFCSPLOWO2_01_FULL_52_25</name>
    <dbReference type="NCBI Taxonomy" id="1798650"/>
    <lineage>
        <taxon>Bacteria</taxon>
        <taxon>Candidatus Liptoniibacteriota</taxon>
    </lineage>
</organism>
<dbReference type="AlphaFoldDB" id="A0A1G2CCK9"/>
<dbReference type="InterPro" id="IPR048846">
    <property type="entry name" value="PaaX-like_central"/>
</dbReference>
<proteinExistence type="predicted"/>
<evidence type="ECO:0000259" key="1">
    <source>
        <dbReference type="Pfam" id="PF20803"/>
    </source>
</evidence>
<gene>
    <name evidence="2" type="ORF">A2945_05380</name>
</gene>
<dbReference type="STRING" id="1798650.A2945_05380"/>
<dbReference type="SUPFAM" id="SSF143430">
    <property type="entry name" value="TTP0101/SSO1404-like"/>
    <property type="match status" value="1"/>
</dbReference>
<comment type="caution">
    <text evidence="2">The sequence shown here is derived from an EMBL/GenBank/DDBJ whole genome shotgun (WGS) entry which is preliminary data.</text>
</comment>